<dbReference type="OrthoDB" id="10675911at2759"/>
<feature type="signal peptide" evidence="2">
    <location>
        <begin position="1"/>
        <end position="19"/>
    </location>
</feature>
<evidence type="ECO:0000313" key="4">
    <source>
        <dbReference type="Proteomes" id="UP000594454"/>
    </source>
</evidence>
<reference evidence="3 4" key="1">
    <citation type="submission" date="2020-11" db="EMBL/GenBank/DDBJ databases">
        <authorList>
            <person name="Wallbank WR R."/>
            <person name="Pardo Diaz C."/>
            <person name="Kozak K."/>
            <person name="Martin S."/>
            <person name="Jiggins C."/>
            <person name="Moest M."/>
            <person name="Warren A I."/>
            <person name="Generalovic N T."/>
            <person name="Byers J.R.P. K."/>
            <person name="Montejo-Kovacevich G."/>
            <person name="Yen C E."/>
        </authorList>
    </citation>
    <scope>NUCLEOTIDE SEQUENCE [LARGE SCALE GENOMIC DNA]</scope>
</reference>
<evidence type="ECO:0000256" key="2">
    <source>
        <dbReference type="SAM" id="SignalP"/>
    </source>
</evidence>
<feature type="chain" id="PRO_5030840235" evidence="2">
    <location>
        <begin position="20"/>
        <end position="365"/>
    </location>
</feature>
<dbReference type="Proteomes" id="UP000594454">
    <property type="component" value="Chromosome 5"/>
</dbReference>
<protein>
    <submittedName>
        <fullName evidence="3">Uncharacterized protein</fullName>
    </submittedName>
</protein>
<proteinExistence type="predicted"/>
<feature type="compositionally biased region" description="Polar residues" evidence="1">
    <location>
        <begin position="353"/>
        <end position="365"/>
    </location>
</feature>
<gene>
    <name evidence="3" type="ORF">HERILL_LOCUS12805</name>
</gene>
<organism evidence="3 4">
    <name type="scientific">Hermetia illucens</name>
    <name type="common">Black soldier fly</name>
    <dbReference type="NCBI Taxonomy" id="343691"/>
    <lineage>
        <taxon>Eukaryota</taxon>
        <taxon>Metazoa</taxon>
        <taxon>Ecdysozoa</taxon>
        <taxon>Arthropoda</taxon>
        <taxon>Hexapoda</taxon>
        <taxon>Insecta</taxon>
        <taxon>Pterygota</taxon>
        <taxon>Neoptera</taxon>
        <taxon>Endopterygota</taxon>
        <taxon>Diptera</taxon>
        <taxon>Brachycera</taxon>
        <taxon>Stratiomyomorpha</taxon>
        <taxon>Stratiomyidae</taxon>
        <taxon>Hermetiinae</taxon>
        <taxon>Hermetia</taxon>
    </lineage>
</organism>
<dbReference type="EMBL" id="LR899013">
    <property type="protein sequence ID" value="CAD7090317.1"/>
    <property type="molecule type" value="Genomic_DNA"/>
</dbReference>
<evidence type="ECO:0000256" key="1">
    <source>
        <dbReference type="SAM" id="MobiDB-lite"/>
    </source>
</evidence>
<sequence>MKKFLWIIAYSIVLVNVKCESYGNSLLYYPSAPQQHFQLPSGYSGLQNQQFYNAPLTLGSNRFNAGQYSQQQFGSGFQYQQPVDYTRSFQPFQFQQPQYQQQFNSFGAKPNAFGGRSAHRSHRLQHLYTKAIPSSSSNQQASVASTRLKPVAPTLTLPTPSFLRQSSKLLTPAADNYFAPTPQPIQSIQVSGTIASAPAFPSIPAAPPLPPIPTASQFATKSPKQLFSSSADFSMTSSVPFAEGHSIGNNIAYTYNSGFGAAQPQTFLSSAGDFATLGASSSQLLTNQGIQGYNYQTPAAPATASFNASPYSLGGLEYSNLGVNSGDLYGNDFSNLFSNVFKRESKPSDSRRQVPTKTIKKTASS</sequence>
<name>A0A7R8Z217_HERIL</name>
<keyword evidence="4" id="KW-1185">Reference proteome</keyword>
<accession>A0A7R8Z217</accession>
<evidence type="ECO:0000313" key="3">
    <source>
        <dbReference type="EMBL" id="CAD7090317.1"/>
    </source>
</evidence>
<dbReference type="InParanoid" id="A0A7R8Z217"/>
<feature type="region of interest" description="Disordered" evidence="1">
    <location>
        <begin position="344"/>
        <end position="365"/>
    </location>
</feature>
<dbReference type="AlphaFoldDB" id="A0A7R8Z217"/>
<keyword evidence="2" id="KW-0732">Signal</keyword>